<organism evidence="2 3">
    <name type="scientific">Amborella trichopoda</name>
    <dbReference type="NCBI Taxonomy" id="13333"/>
    <lineage>
        <taxon>Eukaryota</taxon>
        <taxon>Viridiplantae</taxon>
        <taxon>Streptophyta</taxon>
        <taxon>Embryophyta</taxon>
        <taxon>Tracheophyta</taxon>
        <taxon>Spermatophyta</taxon>
        <taxon>Magnoliopsida</taxon>
        <taxon>Amborellales</taxon>
        <taxon>Amborellaceae</taxon>
        <taxon>Amborella</taxon>
    </lineage>
</organism>
<evidence type="ECO:0000256" key="1">
    <source>
        <dbReference type="SAM" id="MobiDB-lite"/>
    </source>
</evidence>
<name>W1NX58_AMBTC</name>
<evidence type="ECO:0000313" key="2">
    <source>
        <dbReference type="EMBL" id="ERM99880.1"/>
    </source>
</evidence>
<sequence length="242" mass="25612">MAMRSCNLHMVSMNSPGHEDTLPMDRKPLDPKNNVGVSYSLGSGSNNLATGIGSDRERSVYGPGFLVITSFGFEGNRSVGGIGLKSGSSNGGLGHNSGCDNYRLDGDGRDNDKPYRQAEEDAFIVDSDHGPRRKSSEDEQPRYSATPASNNLPSRIEGSLNTTTSSSLDSFAMTSSSMDVAACTMSNTLLSNMILGSYAPYLLLDGSIISSGVTEEREAHMVLKSGDHDEGVGGSSRSFFGC</sequence>
<proteinExistence type="predicted"/>
<dbReference type="HOGENOM" id="CLU_1148580_0_0_1"/>
<dbReference type="Gramene" id="ERM99880">
    <property type="protein sequence ID" value="ERM99880"/>
    <property type="gene ID" value="AMTR_s00110p00026780"/>
</dbReference>
<dbReference type="EMBL" id="KI394965">
    <property type="protein sequence ID" value="ERM99880.1"/>
    <property type="molecule type" value="Genomic_DNA"/>
</dbReference>
<feature type="compositionally biased region" description="Basic and acidic residues" evidence="1">
    <location>
        <begin position="126"/>
        <end position="141"/>
    </location>
</feature>
<feature type="region of interest" description="Disordered" evidence="1">
    <location>
        <begin position="121"/>
        <end position="165"/>
    </location>
</feature>
<gene>
    <name evidence="2" type="ORF">AMTR_s00110p00026780</name>
</gene>
<accession>W1NX58</accession>
<dbReference type="AlphaFoldDB" id="W1NX58"/>
<keyword evidence="3" id="KW-1185">Reference proteome</keyword>
<reference evidence="3" key="1">
    <citation type="journal article" date="2013" name="Science">
        <title>The Amborella genome and the evolution of flowering plants.</title>
        <authorList>
            <consortium name="Amborella Genome Project"/>
        </authorList>
    </citation>
    <scope>NUCLEOTIDE SEQUENCE [LARGE SCALE GENOMIC DNA]</scope>
</reference>
<protein>
    <submittedName>
        <fullName evidence="2">Uncharacterized protein</fullName>
    </submittedName>
</protein>
<evidence type="ECO:0000313" key="3">
    <source>
        <dbReference type="Proteomes" id="UP000017836"/>
    </source>
</evidence>
<dbReference type="Proteomes" id="UP000017836">
    <property type="component" value="Unassembled WGS sequence"/>
</dbReference>